<dbReference type="RefSeq" id="WP_157737839.1">
    <property type="nucleotide sequence ID" value="NZ_AP017312.1"/>
</dbReference>
<accession>A0A0U4WES2</accession>
<evidence type="ECO:0000256" key="1">
    <source>
        <dbReference type="SAM" id="MobiDB-lite"/>
    </source>
</evidence>
<sequence>MEYMDEKIIQMMNEIKRNQKQQQQVVENGGEPDEAKTACKEKGDDD</sequence>
<dbReference type="AlphaFoldDB" id="A0A0U4WES2"/>
<organism evidence="2 3">
    <name type="scientific">Aneurinibacillus soli</name>
    <dbReference type="NCBI Taxonomy" id="1500254"/>
    <lineage>
        <taxon>Bacteria</taxon>
        <taxon>Bacillati</taxon>
        <taxon>Bacillota</taxon>
        <taxon>Bacilli</taxon>
        <taxon>Bacillales</taxon>
        <taxon>Paenibacillaceae</taxon>
        <taxon>Aneurinibacillus group</taxon>
        <taxon>Aneurinibacillus</taxon>
    </lineage>
</organism>
<feature type="compositionally biased region" description="Basic and acidic residues" evidence="1">
    <location>
        <begin position="33"/>
        <end position="46"/>
    </location>
</feature>
<evidence type="ECO:0000313" key="3">
    <source>
        <dbReference type="Proteomes" id="UP000217696"/>
    </source>
</evidence>
<gene>
    <name evidence="2" type="ORF">CB4_01378</name>
</gene>
<feature type="region of interest" description="Disordered" evidence="1">
    <location>
        <begin position="19"/>
        <end position="46"/>
    </location>
</feature>
<dbReference type="KEGG" id="asoc:CB4_01378"/>
<keyword evidence="3" id="KW-1185">Reference proteome</keyword>
<name>A0A0U4WES2_9BACL</name>
<protein>
    <submittedName>
        <fullName evidence="2">Uncharacterized protein</fullName>
    </submittedName>
</protein>
<dbReference type="EMBL" id="AP017312">
    <property type="protein sequence ID" value="BAU27209.1"/>
    <property type="molecule type" value="Genomic_DNA"/>
</dbReference>
<proteinExistence type="predicted"/>
<dbReference type="Proteomes" id="UP000217696">
    <property type="component" value="Chromosome"/>
</dbReference>
<reference evidence="2 3" key="1">
    <citation type="submission" date="2015-12" db="EMBL/GenBank/DDBJ databases">
        <title>Genome sequence of Aneurinibacillus soli.</title>
        <authorList>
            <person name="Lee J.S."/>
            <person name="Lee K.C."/>
            <person name="Kim K.K."/>
            <person name="Lee B.W."/>
        </authorList>
    </citation>
    <scope>NUCLEOTIDE SEQUENCE [LARGE SCALE GENOMIC DNA]</scope>
    <source>
        <strain evidence="2 3">CB4</strain>
    </source>
</reference>
<evidence type="ECO:0000313" key="2">
    <source>
        <dbReference type="EMBL" id="BAU27209.1"/>
    </source>
</evidence>